<organism evidence="1 2">
    <name type="scientific">Fusarium keratoplasticum</name>
    <dbReference type="NCBI Taxonomy" id="1328300"/>
    <lineage>
        <taxon>Eukaryota</taxon>
        <taxon>Fungi</taxon>
        <taxon>Dikarya</taxon>
        <taxon>Ascomycota</taxon>
        <taxon>Pezizomycotina</taxon>
        <taxon>Sordariomycetes</taxon>
        <taxon>Hypocreomycetidae</taxon>
        <taxon>Hypocreales</taxon>
        <taxon>Nectriaceae</taxon>
        <taxon>Fusarium</taxon>
        <taxon>Fusarium solani species complex</taxon>
    </lineage>
</organism>
<reference evidence="1" key="1">
    <citation type="submission" date="2022-06" db="EMBL/GenBank/DDBJ databases">
        <title>Fusarium solani species complex genomes reveal bases of compartmentalisation and animal pathogenesis.</title>
        <authorList>
            <person name="Tsai I.J."/>
        </authorList>
    </citation>
    <scope>NUCLEOTIDE SEQUENCE</scope>
    <source>
        <strain evidence="1">Fu6.1</strain>
    </source>
</reference>
<accession>A0ACC0QBL6</accession>
<evidence type="ECO:0000313" key="2">
    <source>
        <dbReference type="Proteomes" id="UP001065298"/>
    </source>
</evidence>
<comment type="caution">
    <text evidence="1">The sequence shown here is derived from an EMBL/GenBank/DDBJ whole genome shotgun (WGS) entry which is preliminary data.</text>
</comment>
<evidence type="ECO:0000313" key="1">
    <source>
        <dbReference type="EMBL" id="KAI8650276.1"/>
    </source>
</evidence>
<name>A0ACC0QBL6_9HYPO</name>
<dbReference type="EMBL" id="CM046514">
    <property type="protein sequence ID" value="KAI8650276.1"/>
    <property type="molecule type" value="Genomic_DNA"/>
</dbReference>
<keyword evidence="2" id="KW-1185">Reference proteome</keyword>
<dbReference type="Proteomes" id="UP001065298">
    <property type="component" value="Chromosome 12"/>
</dbReference>
<sequence>MDDVVSYPIADSEQAFLDSSILPGASEFVGYAPIDSEPQNPRSDQDGVDNVDTSITSEPLPGMVLDSLALVDLPSLSFYAFDFTSSLPYPSTNMPRNHPRSALSPPTQISPEVTQFEEGCQSESTGGPPSQQIHDHVVPPKPYVFPDVQSDQLQASFSGIYCHIPHTNLLQQAHQKASEFFYSIHDHQELTGALVPTFLPFSAFNAFIQLYFEHFHPSWPFIHPSALAQPDTSWILHVGIAAVGARYATADTMELYMSAMLVLHRDAILQNRPKSPKEGELTFSQSVLLHHISLAFGGSQPQLTNMCFERSILTTLCHNRITTMTWLPDDAQPASADGLRWETWVATQSNYWLIYSAWLFECLSQIFFGMRPLMNLEDIDVPLPEQGSAWSAVTRSDWESVLGKRPGGQASKKSLKKVLYDADSMQEIVPEADGFLRLLFTATLFVEENMELLRTKSWLAEGISNPSSLARSRTPTQPSLERDTPFRLQNRLKAMDADFNLLQPNFTVHPFASDLSIMEACMYHEVHIIRHVRLKGLYALTGWQASQTYVDIAERDFKLWLHDHQPTVRTCLWHAATLFGTLHSRRHMTLWEPLCFLTGAIYIWAYLKHADSKTIQPSSSENMIENQKALRLDRLTKEDERNAWIEHGFNGNVHVTGIGNLNPGERPNRVLEELHRCLIPQTGTANLAGGIAKAVMQVCRGLSPSF</sequence>
<gene>
    <name evidence="1" type="ORF">NCS57_01360800</name>
</gene>
<protein>
    <submittedName>
        <fullName evidence="1">Uncharacterized protein</fullName>
    </submittedName>
</protein>
<proteinExistence type="predicted"/>